<evidence type="ECO:0000256" key="1">
    <source>
        <dbReference type="SAM" id="MobiDB-lite"/>
    </source>
</evidence>
<accession>A0A0E0RFJ5</accession>
<proteinExistence type="predicted"/>
<dbReference type="HOGENOM" id="CLU_124669_0_0_1"/>
<keyword evidence="3" id="KW-1185">Reference proteome</keyword>
<feature type="region of interest" description="Disordered" evidence="1">
    <location>
        <begin position="1"/>
        <end position="71"/>
    </location>
</feature>
<feature type="compositionally biased region" description="Low complexity" evidence="1">
    <location>
        <begin position="22"/>
        <end position="57"/>
    </location>
</feature>
<feature type="region of interest" description="Disordered" evidence="1">
    <location>
        <begin position="108"/>
        <end position="167"/>
    </location>
</feature>
<evidence type="ECO:0000313" key="3">
    <source>
        <dbReference type="Proteomes" id="UP000008022"/>
    </source>
</evidence>
<reference evidence="2" key="2">
    <citation type="submission" date="2015-06" db="UniProtKB">
        <authorList>
            <consortium name="EnsemblPlants"/>
        </authorList>
    </citation>
    <scope>IDENTIFICATION</scope>
</reference>
<dbReference type="AlphaFoldDB" id="A0A0E0RFJ5"/>
<sequence>MEMAFSLSLFQQPPTMEPPTTSPSSASTVLVSRRSPSLTPAPSAASATASSRLLPALEEGAGAPALRRADVERERGLDILVNLGQGRTGSTSRWRRLEKVVVAMAEAEAEEDKGVGEEGRGLEGTGGTARARQRWHRLQRQDEQSRHRDQRAAARSQPLRQLHCSWP</sequence>
<dbReference type="OMA" id="CHERRGN"/>
<name>A0A0E0RFJ5_ORYRU</name>
<dbReference type="EnsemblPlants" id="ORUFI12G08190.1">
    <property type="protein sequence ID" value="ORUFI12G08190.1"/>
    <property type="gene ID" value="ORUFI12G08190"/>
</dbReference>
<dbReference type="Gramene" id="ORUFI12G08190.1">
    <property type="protein sequence ID" value="ORUFI12G08190.1"/>
    <property type="gene ID" value="ORUFI12G08190"/>
</dbReference>
<dbReference type="Proteomes" id="UP000008022">
    <property type="component" value="Unassembled WGS sequence"/>
</dbReference>
<evidence type="ECO:0000313" key="2">
    <source>
        <dbReference type="EnsemblPlants" id="ORUFI12G08190.1"/>
    </source>
</evidence>
<organism evidence="2 3">
    <name type="scientific">Oryza rufipogon</name>
    <name type="common">Brownbeard rice</name>
    <name type="synonym">Asian wild rice</name>
    <dbReference type="NCBI Taxonomy" id="4529"/>
    <lineage>
        <taxon>Eukaryota</taxon>
        <taxon>Viridiplantae</taxon>
        <taxon>Streptophyta</taxon>
        <taxon>Embryophyta</taxon>
        <taxon>Tracheophyta</taxon>
        <taxon>Spermatophyta</taxon>
        <taxon>Magnoliopsida</taxon>
        <taxon>Liliopsida</taxon>
        <taxon>Poales</taxon>
        <taxon>Poaceae</taxon>
        <taxon>BOP clade</taxon>
        <taxon>Oryzoideae</taxon>
        <taxon>Oryzeae</taxon>
        <taxon>Oryzinae</taxon>
        <taxon>Oryza</taxon>
    </lineage>
</organism>
<feature type="compositionally biased region" description="Basic and acidic residues" evidence="1">
    <location>
        <begin position="112"/>
        <end position="121"/>
    </location>
</feature>
<feature type="compositionally biased region" description="Basic and acidic residues" evidence="1">
    <location>
        <begin position="139"/>
        <end position="152"/>
    </location>
</feature>
<protein>
    <submittedName>
        <fullName evidence="2">Uncharacterized protein</fullName>
    </submittedName>
</protein>
<reference evidence="3" key="1">
    <citation type="submission" date="2013-06" db="EMBL/GenBank/DDBJ databases">
        <authorList>
            <person name="Zhao Q."/>
        </authorList>
    </citation>
    <scope>NUCLEOTIDE SEQUENCE</scope>
    <source>
        <strain evidence="3">cv. W1943</strain>
    </source>
</reference>